<gene>
    <name evidence="3" type="ORF">GPM918_LOCUS42528</name>
    <name evidence="2" type="ORF">OVA965_LOCUS18044</name>
    <name evidence="5" type="ORF">SRO942_LOCUS43788</name>
    <name evidence="4" type="ORF">TMI583_LOCUS18058</name>
</gene>
<feature type="chain" id="PRO_5036412662" evidence="1">
    <location>
        <begin position="18"/>
        <end position="118"/>
    </location>
</feature>
<evidence type="ECO:0000313" key="5">
    <source>
        <dbReference type="EMBL" id="CAF4480262.1"/>
    </source>
</evidence>
<dbReference type="EMBL" id="CAJOBA010008865">
    <property type="protein sequence ID" value="CAF3838274.1"/>
    <property type="molecule type" value="Genomic_DNA"/>
</dbReference>
<protein>
    <submittedName>
        <fullName evidence="3">Uncharacterized protein</fullName>
    </submittedName>
</protein>
<dbReference type="EMBL" id="CAJNOQ010036033">
    <property type="protein sequence ID" value="CAF1602310.1"/>
    <property type="molecule type" value="Genomic_DNA"/>
</dbReference>
<accession>A0A816AUR7</accession>
<evidence type="ECO:0000313" key="3">
    <source>
        <dbReference type="EMBL" id="CAF1602310.1"/>
    </source>
</evidence>
<comment type="caution">
    <text evidence="3">The sequence shown here is derived from an EMBL/GenBank/DDBJ whole genome shotgun (WGS) entry which is preliminary data.</text>
</comment>
<keyword evidence="1" id="KW-0732">Signal</keyword>
<dbReference type="Proteomes" id="UP000681722">
    <property type="component" value="Unassembled WGS sequence"/>
</dbReference>
<sequence>MLKLLIVPSLLFICVLSQTSQMDRPELVKSPITKKLVKLAINSLEGEQKLHLTNPEVMSVRTMIIRPGVSWNIEFLAEPLTTHHQVICSASFNEMIPPVNGQEYYLLGAKCRDLVVLP</sequence>
<dbReference type="Proteomes" id="UP000677228">
    <property type="component" value="Unassembled WGS sequence"/>
</dbReference>
<dbReference type="AlphaFoldDB" id="A0A816AUR7"/>
<keyword evidence="6" id="KW-1185">Reference proteome</keyword>
<dbReference type="EMBL" id="CAJOBC010102490">
    <property type="protein sequence ID" value="CAF4480262.1"/>
    <property type="molecule type" value="Genomic_DNA"/>
</dbReference>
<name>A0A816AUR7_9BILA</name>
<evidence type="ECO:0000313" key="4">
    <source>
        <dbReference type="EMBL" id="CAF3838274.1"/>
    </source>
</evidence>
<evidence type="ECO:0000256" key="1">
    <source>
        <dbReference type="SAM" id="SignalP"/>
    </source>
</evidence>
<dbReference type="OrthoDB" id="2016588at2759"/>
<evidence type="ECO:0000313" key="2">
    <source>
        <dbReference type="EMBL" id="CAF1074204.1"/>
    </source>
</evidence>
<dbReference type="Proteomes" id="UP000682733">
    <property type="component" value="Unassembled WGS sequence"/>
</dbReference>
<feature type="signal peptide" evidence="1">
    <location>
        <begin position="1"/>
        <end position="17"/>
    </location>
</feature>
<dbReference type="Proteomes" id="UP000663829">
    <property type="component" value="Unassembled WGS sequence"/>
</dbReference>
<organism evidence="3 6">
    <name type="scientific">Didymodactylos carnosus</name>
    <dbReference type="NCBI Taxonomy" id="1234261"/>
    <lineage>
        <taxon>Eukaryota</taxon>
        <taxon>Metazoa</taxon>
        <taxon>Spiralia</taxon>
        <taxon>Gnathifera</taxon>
        <taxon>Rotifera</taxon>
        <taxon>Eurotatoria</taxon>
        <taxon>Bdelloidea</taxon>
        <taxon>Philodinida</taxon>
        <taxon>Philodinidae</taxon>
        <taxon>Didymodactylos</taxon>
    </lineage>
</organism>
<evidence type="ECO:0000313" key="6">
    <source>
        <dbReference type="Proteomes" id="UP000663829"/>
    </source>
</evidence>
<dbReference type="EMBL" id="CAJNOK010008847">
    <property type="protein sequence ID" value="CAF1074204.1"/>
    <property type="molecule type" value="Genomic_DNA"/>
</dbReference>
<reference evidence="3" key="1">
    <citation type="submission" date="2021-02" db="EMBL/GenBank/DDBJ databases">
        <authorList>
            <person name="Nowell W R."/>
        </authorList>
    </citation>
    <scope>NUCLEOTIDE SEQUENCE</scope>
</reference>
<proteinExistence type="predicted"/>